<protein>
    <submittedName>
        <fullName evidence="1">Uncharacterized protein</fullName>
    </submittedName>
</protein>
<sequence length="135" mass="14966">MAGWGATLETMLVGELAPHSFHYTDGRLGRDVSAVDSSLSTGTVTEGGKFHLFSVSNFLQGQALPRDVLAISVRRLESDADPHFIANTPIMNPTIFYDYSNSASPISQIIYKLQRAFELFDQNLFKLLHDAGFKR</sequence>
<dbReference type="Proteomes" id="UP000663844">
    <property type="component" value="Unassembled WGS sequence"/>
</dbReference>
<dbReference type="AlphaFoldDB" id="A0A819RLK7"/>
<evidence type="ECO:0000313" key="1">
    <source>
        <dbReference type="EMBL" id="CAF4048086.1"/>
    </source>
</evidence>
<name>A0A819RLK7_9BILA</name>
<reference evidence="1" key="1">
    <citation type="submission" date="2021-02" db="EMBL/GenBank/DDBJ databases">
        <authorList>
            <person name="Nowell W R."/>
        </authorList>
    </citation>
    <scope>NUCLEOTIDE SEQUENCE</scope>
</reference>
<dbReference type="EMBL" id="CAJOAZ010004189">
    <property type="protein sequence ID" value="CAF4048086.1"/>
    <property type="molecule type" value="Genomic_DNA"/>
</dbReference>
<accession>A0A819RLK7</accession>
<comment type="caution">
    <text evidence="1">The sequence shown here is derived from an EMBL/GenBank/DDBJ whole genome shotgun (WGS) entry which is preliminary data.</text>
</comment>
<gene>
    <name evidence="1" type="ORF">OXD698_LOCUS32346</name>
</gene>
<proteinExistence type="predicted"/>
<evidence type="ECO:0000313" key="2">
    <source>
        <dbReference type="Proteomes" id="UP000663844"/>
    </source>
</evidence>
<organism evidence="1 2">
    <name type="scientific">Adineta steineri</name>
    <dbReference type="NCBI Taxonomy" id="433720"/>
    <lineage>
        <taxon>Eukaryota</taxon>
        <taxon>Metazoa</taxon>
        <taxon>Spiralia</taxon>
        <taxon>Gnathifera</taxon>
        <taxon>Rotifera</taxon>
        <taxon>Eurotatoria</taxon>
        <taxon>Bdelloidea</taxon>
        <taxon>Adinetida</taxon>
        <taxon>Adinetidae</taxon>
        <taxon>Adineta</taxon>
    </lineage>
</organism>